<feature type="transmembrane region" description="Helical" evidence="1">
    <location>
        <begin position="38"/>
        <end position="61"/>
    </location>
</feature>
<keyword evidence="4" id="KW-1185">Reference proteome</keyword>
<dbReference type="InterPro" id="IPR005182">
    <property type="entry name" value="YdbS-like_PH"/>
</dbReference>
<organism evidence="3 4">
    <name type="scientific">Segatella oulorum F0390</name>
    <dbReference type="NCBI Taxonomy" id="702438"/>
    <lineage>
        <taxon>Bacteria</taxon>
        <taxon>Pseudomonadati</taxon>
        <taxon>Bacteroidota</taxon>
        <taxon>Bacteroidia</taxon>
        <taxon>Bacteroidales</taxon>
        <taxon>Prevotellaceae</taxon>
        <taxon>Segatella</taxon>
    </lineage>
</organism>
<sequence>MIIKPNIREFFARVIIPIIAWLAGIILLETFLKTYTSVMLSIEGLLTLIILVYVCGTYISIYSTKWAIDKEVISRTHGILAKRKDYIELYRVVDYAETQTFTQLLFSVKTVIIMSTDKSDSEMAIWGIPKKNDVIAQIRNKVEQCKKEKRIYEITNR</sequence>
<name>G1WAE4_9BACT</name>
<reference evidence="3 4" key="1">
    <citation type="submission" date="2011-07" db="EMBL/GenBank/DDBJ databases">
        <title>The Genome Sequence of Prevotella oulorum F0390.</title>
        <authorList>
            <consortium name="The Broad Institute Genome Sequencing Platform"/>
            <consortium name="The Broad Institute Genome Sequencing Center for Infectious Disease"/>
            <person name="Earl A."/>
            <person name="Ward D."/>
            <person name="Feldgarden M."/>
            <person name="Gevers D."/>
            <person name="Izard J."/>
            <person name="Ganesan A."/>
            <person name="Baranova O.V."/>
            <person name="Blanton J.M."/>
            <person name="Tanner A.C."/>
            <person name="Dewhirst F.E."/>
            <person name="Young S.K."/>
            <person name="Zeng Q."/>
            <person name="Gargeya S."/>
            <person name="Fitzgerald M."/>
            <person name="Haas B."/>
            <person name="Abouelleil A."/>
            <person name="Alvarado L."/>
            <person name="Arachchi H.M."/>
            <person name="Berlin A."/>
            <person name="Brown A."/>
            <person name="Chapman S.B."/>
            <person name="Chen Z."/>
            <person name="Dunbar C."/>
            <person name="Freedman E."/>
            <person name="Gearin G."/>
            <person name="Gellesch M."/>
            <person name="Goldberg J."/>
            <person name="Griggs A."/>
            <person name="Gujja S."/>
            <person name="Heiman D."/>
            <person name="Howarth C."/>
            <person name="Larson L."/>
            <person name="Lui A."/>
            <person name="MacDonald P.J.P."/>
            <person name="Mehta T."/>
            <person name="Montmayeur A."/>
            <person name="Murphy C."/>
            <person name="Neiman D."/>
            <person name="Pearson M."/>
            <person name="Priest M."/>
            <person name="Roberts A."/>
            <person name="Saif S."/>
            <person name="Shea T."/>
            <person name="Shenoy N."/>
            <person name="Sisk P."/>
            <person name="Stolte C."/>
            <person name="Sykes S."/>
            <person name="Wortman J."/>
            <person name="Nusbaum C."/>
            <person name="Birren B."/>
        </authorList>
    </citation>
    <scope>NUCLEOTIDE SEQUENCE [LARGE SCALE GENOMIC DNA]</scope>
    <source>
        <strain evidence="3 4">F0390</strain>
    </source>
</reference>
<evidence type="ECO:0000256" key="1">
    <source>
        <dbReference type="SAM" id="Phobius"/>
    </source>
</evidence>
<dbReference type="PATRIC" id="fig|702438.4.peg.806"/>
<feature type="domain" description="YdbS-like PH" evidence="2">
    <location>
        <begin position="62"/>
        <end position="135"/>
    </location>
</feature>
<dbReference type="HOGENOM" id="CLU_136625_0_0_10"/>
<keyword evidence="1" id="KW-0472">Membrane</keyword>
<keyword evidence="1" id="KW-1133">Transmembrane helix</keyword>
<evidence type="ECO:0000259" key="2">
    <source>
        <dbReference type="Pfam" id="PF03703"/>
    </source>
</evidence>
<dbReference type="AlphaFoldDB" id="G1WAE4"/>
<feature type="transmembrane region" description="Helical" evidence="1">
    <location>
        <begin position="12"/>
        <end position="32"/>
    </location>
</feature>
<protein>
    <recommendedName>
        <fullName evidence="2">YdbS-like PH domain-containing protein</fullName>
    </recommendedName>
</protein>
<comment type="caution">
    <text evidence="3">The sequence shown here is derived from an EMBL/GenBank/DDBJ whole genome shotgun (WGS) entry which is preliminary data.</text>
</comment>
<accession>G1WAE4</accession>
<dbReference type="Proteomes" id="UP000005141">
    <property type="component" value="Unassembled WGS sequence"/>
</dbReference>
<proteinExistence type="predicted"/>
<keyword evidence="1" id="KW-0812">Transmembrane</keyword>
<dbReference type="Pfam" id="PF03703">
    <property type="entry name" value="bPH_2"/>
    <property type="match status" value="1"/>
</dbReference>
<evidence type="ECO:0000313" key="4">
    <source>
        <dbReference type="Proteomes" id="UP000005141"/>
    </source>
</evidence>
<dbReference type="EMBL" id="ADGI01000025">
    <property type="protein sequence ID" value="EGV33553.1"/>
    <property type="molecule type" value="Genomic_DNA"/>
</dbReference>
<gene>
    <name evidence="3" type="ORF">HMPREF9431_00789</name>
</gene>
<evidence type="ECO:0000313" key="3">
    <source>
        <dbReference type="EMBL" id="EGV33553.1"/>
    </source>
</evidence>